<keyword evidence="1" id="KW-0175">Coiled coil</keyword>
<reference evidence="4" key="1">
    <citation type="journal article" date="2018" name="Nat. Microbiol.">
        <title>Leveraging single-cell genomics to expand the fungal tree of life.</title>
        <authorList>
            <person name="Ahrendt S.R."/>
            <person name="Quandt C.A."/>
            <person name="Ciobanu D."/>
            <person name="Clum A."/>
            <person name="Salamov A."/>
            <person name="Andreopoulos B."/>
            <person name="Cheng J.F."/>
            <person name="Woyke T."/>
            <person name="Pelin A."/>
            <person name="Henrissat B."/>
            <person name="Reynolds N.K."/>
            <person name="Benny G.L."/>
            <person name="Smith M.E."/>
            <person name="James T.Y."/>
            <person name="Grigoriev I.V."/>
        </authorList>
    </citation>
    <scope>NUCLEOTIDE SEQUENCE [LARGE SCALE GENOMIC DNA]</scope>
    <source>
        <strain evidence="4">Benny S71-1</strain>
    </source>
</reference>
<dbReference type="Proteomes" id="UP000278143">
    <property type="component" value="Unassembled WGS sequence"/>
</dbReference>
<protein>
    <submittedName>
        <fullName evidence="3">Uncharacterized protein</fullName>
    </submittedName>
</protein>
<dbReference type="AlphaFoldDB" id="A0A4P9Z4Q7"/>
<keyword evidence="4" id="KW-1185">Reference proteome</keyword>
<evidence type="ECO:0000256" key="2">
    <source>
        <dbReference type="SAM" id="MobiDB-lite"/>
    </source>
</evidence>
<feature type="compositionally biased region" description="Low complexity" evidence="2">
    <location>
        <begin position="277"/>
        <end position="288"/>
    </location>
</feature>
<feature type="coiled-coil region" evidence="1">
    <location>
        <begin position="38"/>
        <end position="65"/>
    </location>
</feature>
<feature type="region of interest" description="Disordered" evidence="2">
    <location>
        <begin position="268"/>
        <end position="289"/>
    </location>
</feature>
<evidence type="ECO:0000313" key="3">
    <source>
        <dbReference type="EMBL" id="RKP27574.1"/>
    </source>
</evidence>
<dbReference type="EMBL" id="KZ989185">
    <property type="protein sequence ID" value="RKP27574.1"/>
    <property type="molecule type" value="Genomic_DNA"/>
</dbReference>
<feature type="region of interest" description="Disordered" evidence="2">
    <location>
        <begin position="111"/>
        <end position="154"/>
    </location>
</feature>
<evidence type="ECO:0000256" key="1">
    <source>
        <dbReference type="SAM" id="Coils"/>
    </source>
</evidence>
<accession>A0A4P9Z4Q7</accession>
<name>A0A4P9Z4Q7_9FUNG</name>
<organism evidence="3 4">
    <name type="scientific">Syncephalis pseudoplumigaleata</name>
    <dbReference type="NCBI Taxonomy" id="1712513"/>
    <lineage>
        <taxon>Eukaryota</taxon>
        <taxon>Fungi</taxon>
        <taxon>Fungi incertae sedis</taxon>
        <taxon>Zoopagomycota</taxon>
        <taxon>Zoopagomycotina</taxon>
        <taxon>Zoopagomycetes</taxon>
        <taxon>Zoopagales</taxon>
        <taxon>Piptocephalidaceae</taxon>
        <taxon>Syncephalis</taxon>
    </lineage>
</organism>
<sequence>MSVTIVYSQLEALCHAVQRRPPSRVEVDRQRVLLLSEIGKLAKEIEQNRETIAQLRRRNREHIKAEKELVRVLQLERRERALEHRQLANQVEHLQANCYREQERVASLTTENERWRLQAHPPRREASDGLRPSRSAGRATRPLGLRSRSDSNASFSSIRPKPYLLSEIEETCSDTSSSILADVPRHRIHLSQLDLERSIERQSHLDLDEYFWNRCPHKCACGMMCHEMEAEEYEAAAAAEKEAAAMMRVGPMDRRLCRIPSTEFNELFTSPTEQRPSLSRSHSVQRTSSVRRRQSLVRLVQEVVDMQNSCQTALDEVNEQIRKNRSRMRDARREVVKLQAIVTDTESRLEIAQQQAMLHTDTAQMTMDMARMEEYRCLFSLCMAARDKQHDGQ</sequence>
<proteinExistence type="predicted"/>
<feature type="coiled-coil region" evidence="1">
    <location>
        <begin position="314"/>
        <end position="355"/>
    </location>
</feature>
<evidence type="ECO:0000313" key="4">
    <source>
        <dbReference type="Proteomes" id="UP000278143"/>
    </source>
</evidence>
<feature type="compositionally biased region" description="Basic and acidic residues" evidence="2">
    <location>
        <begin position="111"/>
        <end position="128"/>
    </location>
</feature>
<gene>
    <name evidence="3" type="ORF">SYNPS1DRAFT_26780</name>
</gene>
<dbReference type="OrthoDB" id="5592183at2759"/>